<protein>
    <recommendedName>
        <fullName evidence="1">DUF3857 domain-containing protein</fullName>
    </recommendedName>
</protein>
<dbReference type="EMBL" id="FRAT01000003">
    <property type="protein sequence ID" value="SHK60245.1"/>
    <property type="molecule type" value="Genomic_DNA"/>
</dbReference>
<dbReference type="Gene3D" id="2.60.120.1130">
    <property type="match status" value="1"/>
</dbReference>
<dbReference type="AlphaFoldDB" id="A0A1M6TTA6"/>
<dbReference type="EMBL" id="FOKU01000003">
    <property type="protein sequence ID" value="SFB90431.1"/>
    <property type="molecule type" value="Genomic_DNA"/>
</dbReference>
<proteinExistence type="predicted"/>
<dbReference type="Proteomes" id="UP000198940">
    <property type="component" value="Unassembled WGS sequence"/>
</dbReference>
<dbReference type="Proteomes" id="UP000184031">
    <property type="component" value="Unassembled WGS sequence"/>
</dbReference>
<dbReference type="OrthoDB" id="98874at2"/>
<keyword evidence="5" id="KW-1185">Reference proteome</keyword>
<organism evidence="3 4">
    <name type="scientific">Flagellimonas taeanensis</name>
    <dbReference type="NCBI Taxonomy" id="1005926"/>
    <lineage>
        <taxon>Bacteria</taxon>
        <taxon>Pseudomonadati</taxon>
        <taxon>Bacteroidota</taxon>
        <taxon>Flavobacteriia</taxon>
        <taxon>Flavobacteriales</taxon>
        <taxon>Flavobacteriaceae</taxon>
        <taxon>Flagellimonas</taxon>
    </lineage>
</organism>
<dbReference type="Pfam" id="PF12969">
    <property type="entry name" value="DUF3857"/>
    <property type="match status" value="1"/>
</dbReference>
<dbReference type="STRING" id="1055723.SAMN05216293_1510"/>
<comment type="caution">
    <text evidence="3">The sequence shown here is derived from an EMBL/GenBank/DDBJ whole genome shotgun (WGS) entry which is preliminary data.</text>
</comment>
<evidence type="ECO:0000313" key="5">
    <source>
        <dbReference type="Proteomes" id="UP000198940"/>
    </source>
</evidence>
<reference evidence="3 4" key="1">
    <citation type="submission" date="2016-11" db="EMBL/GenBank/DDBJ databases">
        <authorList>
            <person name="Varghese N."/>
            <person name="Submissions S."/>
        </authorList>
    </citation>
    <scope>NUCLEOTIDE SEQUENCE [LARGE SCALE GENOMIC DNA]</scope>
    <source>
        <strain evidence="3 4">CGMCC 1.12174</strain>
        <strain evidence="2 5">DSM 26351</strain>
    </source>
</reference>
<sequence>MNLRIKPIHLIVALLALGITNAQDYKFGKVSMEELQEKVYPGDSSASAAYLLKKRTSYYSYNKSIGLRLITEVHNRIKIYDKDGFDYASEIINLYESGSSDEGVSSVKGYTYTLEDGEIVETKLDKKDIFKTEQSKNLNQVKFTMPNVKEGSVVEYEYKITSPFVQSIDEFVFQHGIPIKKLEAEMRILEYFKFNQRSKGFLAFRPTVREFTDHTIGTKVTELTFDLESIPALKDEIFVSNIANYRAGVKFEIVSLEVPGSVYESYSKTWEDVVKTIYQSSSFGDELKRKNYFEEELDAVLAGTSDPYTRMGKVLSFVKQKVKWNSYLGVGSDEGTRKAYKEGVGNSADINLMLISMLNHANVKAYPVLVSTRDHGVPIFPTLQGFNYVVAAAKIEDRYYLLDATNSFTAIDVLPTRALNWFGRIISEDGNSDIIDLMPKEKSMDIVMMNVDLTDDGAITAKFRQQFTNNNAFLFRNLYNGGTEESYLSDLEKENGDVEIDGYELKNNFEFDKPIIQDYEFYKEDAYETIGGKIYFSPLFHFAVQENPFKTEKREFPVDYGFPWEDRHMITINIPEGYKVEHLPEPISMVLPENLGKFTYNISTVQDKISVRVEIEMNTPVFPPQYYQNLKEFYRQVVEKESEKIILAKT</sequence>
<evidence type="ECO:0000313" key="3">
    <source>
        <dbReference type="EMBL" id="SHK60245.1"/>
    </source>
</evidence>
<evidence type="ECO:0000259" key="1">
    <source>
        <dbReference type="Pfam" id="PF12969"/>
    </source>
</evidence>
<gene>
    <name evidence="2" type="ORF">SAMN04487891_103352</name>
    <name evidence="3" type="ORF">SAMN05216293_1510</name>
</gene>
<dbReference type="Gene3D" id="2.60.40.3140">
    <property type="match status" value="1"/>
</dbReference>
<feature type="domain" description="DUF3857" evidence="1">
    <location>
        <begin position="71"/>
        <end position="197"/>
    </location>
</feature>
<name>A0A1M6TTA6_9FLAO</name>
<evidence type="ECO:0000313" key="4">
    <source>
        <dbReference type="Proteomes" id="UP000184031"/>
    </source>
</evidence>
<dbReference type="Gene3D" id="3.10.620.30">
    <property type="match status" value="1"/>
</dbReference>
<dbReference type="InterPro" id="IPR024618">
    <property type="entry name" value="DUF3857"/>
</dbReference>
<dbReference type="RefSeq" id="WP_072878481.1">
    <property type="nucleotide sequence ID" value="NZ_FOKU01000003.1"/>
</dbReference>
<evidence type="ECO:0000313" key="2">
    <source>
        <dbReference type="EMBL" id="SFB90431.1"/>
    </source>
</evidence>
<accession>A0A1M6TTA6</accession>